<dbReference type="GO" id="GO:0042597">
    <property type="term" value="C:periplasmic space"/>
    <property type="evidence" value="ECO:0007669"/>
    <property type="project" value="UniProtKB-SubCell"/>
</dbReference>
<evidence type="ECO:0000256" key="2">
    <source>
        <dbReference type="ARBA" id="ARBA00010602"/>
    </source>
</evidence>
<feature type="domain" description="YbhG-like alpha-helical hairpin" evidence="7">
    <location>
        <begin position="74"/>
        <end position="202"/>
    </location>
</feature>
<dbReference type="PANTHER" id="PTHR32347:SF29">
    <property type="entry name" value="UPF0194 MEMBRANE PROTEIN YBHG"/>
    <property type="match status" value="1"/>
</dbReference>
<dbReference type="AlphaFoldDB" id="A0A840V0W6"/>
<dbReference type="PANTHER" id="PTHR32347">
    <property type="entry name" value="EFFLUX SYSTEM COMPONENT YKNX-RELATED"/>
    <property type="match status" value="1"/>
</dbReference>
<dbReference type="SUPFAM" id="SSF111369">
    <property type="entry name" value="HlyD-like secretion proteins"/>
    <property type="match status" value="3"/>
</dbReference>
<comment type="subcellular location">
    <subcellularLocation>
        <location evidence="1">Periplasm</location>
    </subcellularLocation>
</comment>
<proteinExistence type="inferred from homology"/>
<dbReference type="EMBL" id="JACHFD010000004">
    <property type="protein sequence ID" value="MBB5350993.1"/>
    <property type="molecule type" value="Genomic_DNA"/>
</dbReference>
<dbReference type="Gene3D" id="2.40.50.100">
    <property type="match status" value="1"/>
</dbReference>
<name>A0A840V0W6_9BACT</name>
<dbReference type="Gene3D" id="2.40.30.170">
    <property type="match status" value="1"/>
</dbReference>
<dbReference type="InterPro" id="IPR059052">
    <property type="entry name" value="HH_YbhG-like"/>
</dbReference>
<keyword evidence="10" id="KW-1185">Reference proteome</keyword>
<dbReference type="Pfam" id="PF25954">
    <property type="entry name" value="Beta-barrel_RND_2"/>
    <property type="match status" value="1"/>
</dbReference>
<evidence type="ECO:0000313" key="9">
    <source>
        <dbReference type="EMBL" id="MBB5350993.1"/>
    </source>
</evidence>
<evidence type="ECO:0000313" key="10">
    <source>
        <dbReference type="Proteomes" id="UP000557717"/>
    </source>
</evidence>
<dbReference type="Pfam" id="PF25881">
    <property type="entry name" value="HH_YBHG"/>
    <property type="match status" value="1"/>
</dbReference>
<reference evidence="9 10" key="1">
    <citation type="submission" date="2020-08" db="EMBL/GenBank/DDBJ databases">
        <title>Genomic Encyclopedia of Type Strains, Phase IV (KMG-IV): sequencing the most valuable type-strain genomes for metagenomic binning, comparative biology and taxonomic classification.</title>
        <authorList>
            <person name="Goeker M."/>
        </authorList>
    </citation>
    <scope>NUCLEOTIDE SEQUENCE [LARGE SCALE GENOMIC DNA]</scope>
    <source>
        <strain evidence="9 10">YC6886</strain>
    </source>
</reference>
<evidence type="ECO:0000259" key="7">
    <source>
        <dbReference type="Pfam" id="PF25881"/>
    </source>
</evidence>
<organism evidence="9 10">
    <name type="scientific">Haloferula luteola</name>
    <dbReference type="NCBI Taxonomy" id="595692"/>
    <lineage>
        <taxon>Bacteria</taxon>
        <taxon>Pseudomonadati</taxon>
        <taxon>Verrucomicrobiota</taxon>
        <taxon>Verrucomicrobiia</taxon>
        <taxon>Verrucomicrobiales</taxon>
        <taxon>Verrucomicrobiaceae</taxon>
        <taxon>Haloferula</taxon>
    </lineage>
</organism>
<accession>A0A840V0W6</accession>
<dbReference type="RefSeq" id="WP_184016752.1">
    <property type="nucleotide sequence ID" value="NZ_JACHFD010000004.1"/>
</dbReference>
<evidence type="ECO:0000256" key="1">
    <source>
        <dbReference type="ARBA" id="ARBA00004418"/>
    </source>
</evidence>
<evidence type="ECO:0000256" key="3">
    <source>
        <dbReference type="ARBA" id="ARBA00022729"/>
    </source>
</evidence>
<sequence length="329" mass="35296">MNRKAVLGLMVVLAAGTAAVLYFRQREADQGPIVLHGNVDIRSVDLAFRVSGRIAEVLKDEGDSIQQGEVLARLDPAPFQAELASAQAALQAAAAQEALKRAGYRPEDIAQAQASLDQANAQLDNARTTFRRQSQLVAKGAVPRQTYDDAEAAQRVAEQQVKVATANLALLQAGFRTEEIDAAAAASAQARAAVETARIRLSDAELTAPSGGILLTRAEEPGAIVSSSSTVLTLSLENPVWVRAYVHEPELGKFPPGKAVELFTDSRPDQPYHGHVGFVSPRAEFTPKPVETEELRTSLVYRMRVIVDDADAALRQGMPVTLRATDSNP</sequence>
<dbReference type="InterPro" id="IPR058792">
    <property type="entry name" value="Beta-barrel_RND_2"/>
</dbReference>
<keyword evidence="4" id="KW-0574">Periplasm</keyword>
<dbReference type="NCBIfam" id="NF002939">
    <property type="entry name" value="PRK03598.1"/>
    <property type="match status" value="1"/>
</dbReference>
<dbReference type="InterPro" id="IPR050465">
    <property type="entry name" value="UPF0194_transport"/>
</dbReference>
<protein>
    <submittedName>
        <fullName evidence="9">HlyD family secretion protein</fullName>
    </submittedName>
</protein>
<evidence type="ECO:0000256" key="4">
    <source>
        <dbReference type="ARBA" id="ARBA00022764"/>
    </source>
</evidence>
<keyword evidence="5 6" id="KW-0175">Coiled coil</keyword>
<feature type="coiled-coil region" evidence="6">
    <location>
        <begin position="109"/>
        <end position="167"/>
    </location>
</feature>
<comment type="caution">
    <text evidence="9">The sequence shown here is derived from an EMBL/GenBank/DDBJ whole genome shotgun (WGS) entry which is preliminary data.</text>
</comment>
<keyword evidence="3" id="KW-0732">Signal</keyword>
<comment type="similarity">
    <text evidence="2">Belongs to the UPF0194 family.</text>
</comment>
<evidence type="ECO:0000259" key="8">
    <source>
        <dbReference type="Pfam" id="PF25954"/>
    </source>
</evidence>
<dbReference type="Gene3D" id="1.10.287.470">
    <property type="entry name" value="Helix hairpin bin"/>
    <property type="match status" value="2"/>
</dbReference>
<evidence type="ECO:0000256" key="5">
    <source>
        <dbReference type="ARBA" id="ARBA00023054"/>
    </source>
</evidence>
<evidence type="ECO:0000256" key="6">
    <source>
        <dbReference type="SAM" id="Coils"/>
    </source>
</evidence>
<feature type="domain" description="CusB-like beta-barrel" evidence="8">
    <location>
        <begin position="239"/>
        <end position="326"/>
    </location>
</feature>
<dbReference type="Proteomes" id="UP000557717">
    <property type="component" value="Unassembled WGS sequence"/>
</dbReference>
<gene>
    <name evidence="9" type="ORF">HNR46_001227</name>
</gene>